<dbReference type="CDD" id="cd00037">
    <property type="entry name" value="CLECT"/>
    <property type="match status" value="1"/>
</dbReference>
<name>A0A914BNX9_PATMI</name>
<dbReference type="PROSITE" id="PS50041">
    <property type="entry name" value="C_TYPE_LECTIN_2"/>
    <property type="match status" value="2"/>
</dbReference>
<dbReference type="InterPro" id="IPR018378">
    <property type="entry name" value="C-type_lectin_CS"/>
</dbReference>
<evidence type="ECO:0000313" key="3">
    <source>
        <dbReference type="EnsemblMetazoa" id="XP_038077197.1"/>
    </source>
</evidence>
<evidence type="ECO:0000256" key="1">
    <source>
        <dbReference type="ARBA" id="ARBA00023157"/>
    </source>
</evidence>
<protein>
    <recommendedName>
        <fullName evidence="2">C-type lectin domain-containing protein</fullName>
    </recommendedName>
</protein>
<dbReference type="InterPro" id="IPR001304">
    <property type="entry name" value="C-type_lectin-like"/>
</dbReference>
<dbReference type="SUPFAM" id="SSF56436">
    <property type="entry name" value="C-type lectin-like"/>
    <property type="match status" value="2"/>
</dbReference>
<dbReference type="InterPro" id="IPR016186">
    <property type="entry name" value="C-type_lectin-like/link_sf"/>
</dbReference>
<dbReference type="InterPro" id="IPR016187">
    <property type="entry name" value="CTDL_fold"/>
</dbReference>
<dbReference type="RefSeq" id="XP_038077197.1">
    <property type="nucleotide sequence ID" value="XM_038221269.1"/>
</dbReference>
<proteinExistence type="predicted"/>
<feature type="domain" description="C-type lectin" evidence="2">
    <location>
        <begin position="4"/>
        <end position="124"/>
    </location>
</feature>
<dbReference type="SMART" id="SM00034">
    <property type="entry name" value="CLECT"/>
    <property type="match status" value="2"/>
</dbReference>
<organism evidence="3 4">
    <name type="scientific">Patiria miniata</name>
    <name type="common">Bat star</name>
    <name type="synonym">Asterina miniata</name>
    <dbReference type="NCBI Taxonomy" id="46514"/>
    <lineage>
        <taxon>Eukaryota</taxon>
        <taxon>Metazoa</taxon>
        <taxon>Echinodermata</taxon>
        <taxon>Eleutherozoa</taxon>
        <taxon>Asterozoa</taxon>
        <taxon>Asteroidea</taxon>
        <taxon>Valvatacea</taxon>
        <taxon>Valvatida</taxon>
        <taxon>Asterinidae</taxon>
        <taxon>Patiria</taxon>
    </lineage>
</organism>
<accession>A0A914BNX9</accession>
<dbReference type="GeneID" id="119745045"/>
<feature type="domain" description="C-type lectin" evidence="2">
    <location>
        <begin position="145"/>
        <end position="292"/>
    </location>
</feature>
<keyword evidence="4" id="KW-1185">Reference proteome</keyword>
<dbReference type="PROSITE" id="PS00615">
    <property type="entry name" value="C_TYPE_LECTIN_1"/>
    <property type="match status" value="1"/>
</dbReference>
<dbReference type="OMA" id="KGWTFFR"/>
<dbReference type="OrthoDB" id="2142683at2759"/>
<dbReference type="EnsemblMetazoa" id="XM_038221269.1">
    <property type="protein sequence ID" value="XP_038077197.1"/>
    <property type="gene ID" value="LOC119745045"/>
</dbReference>
<dbReference type="Gene3D" id="3.10.100.10">
    <property type="entry name" value="Mannose-Binding Protein A, subunit A"/>
    <property type="match status" value="2"/>
</dbReference>
<sequence>MYTAGDTCVVLKTDSKKNFYEAQKDCKAYDTLTDLVVIKDDAMNTWVANLVNSVNDRFMLGLSDQGQEGKFVWVNGDELDQQANNPNWNTGEPNNSGNEDCVTMLPTGKWNDVGCGTSYYFICQRPNDVPLACDEDNGWTTGVERCFRYYGYSMTWADARQYCQDREADLLQIHSDAEQTMILTMSVAGSWNTFWLGLTDQVSTVCRSDRLTVCSSVLRKTLIGLTDQIKNVQGQYTWVDNTNLGSNTNWAAGQPDNSFFTSGGNCVEILNNPADGKWTTAACTSKRSFVCEKDKAYFVSDSQCVSPEDR</sequence>
<evidence type="ECO:0000313" key="4">
    <source>
        <dbReference type="Proteomes" id="UP000887568"/>
    </source>
</evidence>
<reference evidence="3" key="1">
    <citation type="submission" date="2022-11" db="UniProtKB">
        <authorList>
            <consortium name="EnsemblMetazoa"/>
        </authorList>
    </citation>
    <scope>IDENTIFICATION</scope>
</reference>
<dbReference type="Pfam" id="PF00059">
    <property type="entry name" value="Lectin_C"/>
    <property type="match status" value="3"/>
</dbReference>
<keyword evidence="1" id="KW-1015">Disulfide bond</keyword>
<dbReference type="InterPro" id="IPR050111">
    <property type="entry name" value="C-type_lectin/snaclec_domain"/>
</dbReference>
<dbReference type="Proteomes" id="UP000887568">
    <property type="component" value="Unplaced"/>
</dbReference>
<dbReference type="AlphaFoldDB" id="A0A914BNX9"/>
<dbReference type="PANTHER" id="PTHR22803">
    <property type="entry name" value="MANNOSE, PHOSPHOLIPASE, LECTIN RECEPTOR RELATED"/>
    <property type="match status" value="1"/>
</dbReference>
<evidence type="ECO:0000259" key="2">
    <source>
        <dbReference type="PROSITE" id="PS50041"/>
    </source>
</evidence>